<evidence type="ECO:0000259" key="8">
    <source>
        <dbReference type="SMART" id="SM00852"/>
    </source>
</evidence>
<comment type="pathway">
    <text evidence="7">Cofactor biosynthesis; molybdopterin biosynthesis.</text>
</comment>
<feature type="domain" description="MoaB/Mog" evidence="8">
    <location>
        <begin position="175"/>
        <end position="313"/>
    </location>
</feature>
<proteinExistence type="inferred from homology"/>
<dbReference type="PANTHER" id="PTHR10192">
    <property type="entry name" value="MOLYBDOPTERIN BIOSYNTHESIS PROTEIN"/>
    <property type="match status" value="1"/>
</dbReference>
<dbReference type="SUPFAM" id="SSF63882">
    <property type="entry name" value="MoeA N-terminal region -like"/>
    <property type="match status" value="1"/>
</dbReference>
<dbReference type="GO" id="GO:0005829">
    <property type="term" value="C:cytosol"/>
    <property type="evidence" value="ECO:0007669"/>
    <property type="project" value="TreeGrafter"/>
</dbReference>
<keyword evidence="7" id="KW-0479">Metal-binding</keyword>
<dbReference type="InterPro" id="IPR038987">
    <property type="entry name" value="MoeA-like"/>
</dbReference>
<comment type="catalytic activity">
    <reaction evidence="6">
        <text>adenylyl-molybdopterin + molybdate = Mo-molybdopterin + AMP + H(+)</text>
        <dbReference type="Rhea" id="RHEA:35047"/>
        <dbReference type="ChEBI" id="CHEBI:15378"/>
        <dbReference type="ChEBI" id="CHEBI:36264"/>
        <dbReference type="ChEBI" id="CHEBI:62727"/>
        <dbReference type="ChEBI" id="CHEBI:71302"/>
        <dbReference type="ChEBI" id="CHEBI:456215"/>
        <dbReference type="EC" id="2.10.1.1"/>
    </reaction>
</comment>
<comment type="cofactor">
    <cofactor evidence="7">
        <name>Mg(2+)</name>
        <dbReference type="ChEBI" id="CHEBI:18420"/>
    </cofactor>
</comment>
<evidence type="ECO:0000256" key="2">
    <source>
        <dbReference type="ARBA" id="ARBA00010763"/>
    </source>
</evidence>
<organism evidence="9 10">
    <name type="scientific">Pectinatus cerevisiiphilus</name>
    <dbReference type="NCBI Taxonomy" id="86956"/>
    <lineage>
        <taxon>Bacteria</taxon>
        <taxon>Bacillati</taxon>
        <taxon>Bacillota</taxon>
        <taxon>Negativicutes</taxon>
        <taxon>Selenomonadales</taxon>
        <taxon>Selenomonadaceae</taxon>
        <taxon>Pectinatus</taxon>
    </lineage>
</organism>
<dbReference type="Gene3D" id="3.90.105.10">
    <property type="entry name" value="Molybdopterin biosynthesis moea protein, domain 2"/>
    <property type="match status" value="1"/>
</dbReference>
<dbReference type="EC" id="2.10.1.1" evidence="3 7"/>
<comment type="caution">
    <text evidence="9">The sequence shown here is derived from an EMBL/GenBank/DDBJ whole genome shotgun (WGS) entry which is preliminary data.</text>
</comment>
<dbReference type="InterPro" id="IPR036135">
    <property type="entry name" value="MoeA_linker/N_sf"/>
</dbReference>
<dbReference type="RefSeq" id="WP_132549386.1">
    <property type="nucleotide sequence ID" value="NZ_SMAA01000008.1"/>
</dbReference>
<protein>
    <recommendedName>
        <fullName evidence="4 7">Molybdopterin molybdenumtransferase</fullName>
        <ecNumber evidence="3 7">2.10.1.1</ecNumber>
    </recommendedName>
</protein>
<dbReference type="AlphaFoldDB" id="A0A4R3K7Q1"/>
<dbReference type="Gene3D" id="2.40.340.10">
    <property type="entry name" value="MoeA, C-terminal, domain IV"/>
    <property type="match status" value="1"/>
</dbReference>
<name>A0A4R3K7Q1_9FIRM</name>
<dbReference type="SMART" id="SM00852">
    <property type="entry name" value="MoCF_biosynth"/>
    <property type="match status" value="1"/>
</dbReference>
<accession>A0A4R3K7Q1</accession>
<dbReference type="GO" id="GO:0061599">
    <property type="term" value="F:molybdopterin molybdotransferase activity"/>
    <property type="evidence" value="ECO:0007669"/>
    <property type="project" value="UniProtKB-UniRule"/>
</dbReference>
<dbReference type="Gene3D" id="2.170.190.11">
    <property type="entry name" value="Molybdopterin biosynthesis moea protein, domain 3"/>
    <property type="match status" value="1"/>
</dbReference>
<dbReference type="CDD" id="cd00887">
    <property type="entry name" value="MoeA"/>
    <property type="match status" value="1"/>
</dbReference>
<sequence>MKYHKYIEKGPMPSRQSMRELLRKAVSFNCSIEEVDLLDSLDRVTAQDIKTKRELPNLPTGKMDGIGVKAKDFAAGIPDTHSWREGCEYVFVNTGCSIIPPYDTLIMIEDVDFSKGHLIIKKLPKAGQLVDLPGSTIRRDEILLPRCTRITPPLMGLLAAGGIKKIPVFVKPKVAFIPTGDELSPWQEETLPPGKNAESNSVMVYGFLQKYQAKPLILPIVSDDREALKKALQTAAQKADIIIINAGSSKGTKDFTLEILEDEGNILVYELGCRPGKHSSFSFFRGKPVLGMAGPPNGAELAARFYLSELIDIYYGQKEKIVASITVNADFSFQPTGKADFCIQAHVYKKNNEYYAELLNAKTVTRPYLLQKCNSFIYLPAGQRIDAGEKVEAELLEGRETIDWR</sequence>
<dbReference type="OrthoDB" id="9804758at2"/>
<dbReference type="Proteomes" id="UP000295188">
    <property type="component" value="Unassembled WGS sequence"/>
</dbReference>
<evidence type="ECO:0000256" key="4">
    <source>
        <dbReference type="ARBA" id="ARBA00021108"/>
    </source>
</evidence>
<keyword evidence="7" id="KW-0460">Magnesium</keyword>
<keyword evidence="7" id="KW-0501">Molybdenum cofactor biosynthesis</keyword>
<comment type="similarity">
    <text evidence="2 7">Belongs to the MoeA family.</text>
</comment>
<evidence type="ECO:0000313" key="10">
    <source>
        <dbReference type="Proteomes" id="UP000295188"/>
    </source>
</evidence>
<dbReference type="InterPro" id="IPR005110">
    <property type="entry name" value="MoeA_linker/N"/>
</dbReference>
<dbReference type="UniPathway" id="UPA00344"/>
<dbReference type="EMBL" id="SMAA01000008">
    <property type="protein sequence ID" value="TCS78996.1"/>
    <property type="molecule type" value="Genomic_DNA"/>
</dbReference>
<evidence type="ECO:0000256" key="1">
    <source>
        <dbReference type="ARBA" id="ARBA00002901"/>
    </source>
</evidence>
<dbReference type="GO" id="GO:0006777">
    <property type="term" value="P:Mo-molybdopterin cofactor biosynthetic process"/>
    <property type="evidence" value="ECO:0007669"/>
    <property type="project" value="UniProtKB-UniRule"/>
</dbReference>
<evidence type="ECO:0000313" key="9">
    <source>
        <dbReference type="EMBL" id="TCS78996.1"/>
    </source>
</evidence>
<evidence type="ECO:0000256" key="3">
    <source>
        <dbReference type="ARBA" id="ARBA00013269"/>
    </source>
</evidence>
<evidence type="ECO:0000256" key="6">
    <source>
        <dbReference type="ARBA" id="ARBA00047317"/>
    </source>
</evidence>
<dbReference type="InterPro" id="IPR036688">
    <property type="entry name" value="MoeA_C_domain_IV_sf"/>
</dbReference>
<dbReference type="SUPFAM" id="SSF53218">
    <property type="entry name" value="Molybdenum cofactor biosynthesis proteins"/>
    <property type="match status" value="1"/>
</dbReference>
<keyword evidence="7 9" id="KW-0808">Transferase</keyword>
<dbReference type="InterPro" id="IPR001453">
    <property type="entry name" value="MoaB/Mog_dom"/>
</dbReference>
<keyword evidence="10" id="KW-1185">Reference proteome</keyword>
<evidence type="ECO:0000256" key="7">
    <source>
        <dbReference type="RuleBase" id="RU365090"/>
    </source>
</evidence>
<dbReference type="PANTHER" id="PTHR10192:SF5">
    <property type="entry name" value="GEPHYRIN"/>
    <property type="match status" value="1"/>
</dbReference>
<dbReference type="InterPro" id="IPR036425">
    <property type="entry name" value="MoaB/Mog-like_dom_sf"/>
</dbReference>
<dbReference type="Pfam" id="PF03453">
    <property type="entry name" value="MoeA_N"/>
    <property type="match status" value="1"/>
</dbReference>
<dbReference type="Pfam" id="PF00994">
    <property type="entry name" value="MoCF_biosynth"/>
    <property type="match status" value="1"/>
</dbReference>
<reference evidence="9 10" key="1">
    <citation type="submission" date="2019-03" db="EMBL/GenBank/DDBJ databases">
        <title>Genomic Encyclopedia of Type Strains, Phase IV (KMG-IV): sequencing the most valuable type-strain genomes for metagenomic binning, comparative biology and taxonomic classification.</title>
        <authorList>
            <person name="Goeker M."/>
        </authorList>
    </citation>
    <scope>NUCLEOTIDE SEQUENCE [LARGE SCALE GENOMIC DNA]</scope>
    <source>
        <strain evidence="9 10">DSM 20467</strain>
    </source>
</reference>
<gene>
    <name evidence="9" type="ORF">EDC37_10855</name>
</gene>
<dbReference type="GO" id="GO:0046872">
    <property type="term" value="F:metal ion binding"/>
    <property type="evidence" value="ECO:0007669"/>
    <property type="project" value="UniProtKB-UniRule"/>
</dbReference>
<evidence type="ECO:0000256" key="5">
    <source>
        <dbReference type="ARBA" id="ARBA00022505"/>
    </source>
</evidence>
<keyword evidence="5 7" id="KW-0500">Molybdenum</keyword>
<dbReference type="Gene3D" id="3.40.980.10">
    <property type="entry name" value="MoaB/Mog-like domain"/>
    <property type="match status" value="1"/>
</dbReference>
<comment type="function">
    <text evidence="1 7">Catalyzes the insertion of molybdate into adenylated molybdopterin with the concomitant release of AMP.</text>
</comment>